<reference evidence="1 2" key="1">
    <citation type="journal article" date="2016" name="Nat. Commun.">
        <title>Thousands of microbial genomes shed light on interconnected biogeochemical processes in an aquifer system.</title>
        <authorList>
            <person name="Anantharaman K."/>
            <person name="Brown C.T."/>
            <person name="Hug L.A."/>
            <person name="Sharon I."/>
            <person name="Castelle C.J."/>
            <person name="Probst A.J."/>
            <person name="Thomas B.C."/>
            <person name="Singh A."/>
            <person name="Wilkins M.J."/>
            <person name="Karaoz U."/>
            <person name="Brodie E.L."/>
            <person name="Williams K.H."/>
            <person name="Hubbard S.S."/>
            <person name="Banfield J.F."/>
        </authorList>
    </citation>
    <scope>NUCLEOTIDE SEQUENCE [LARGE SCALE GENOMIC DNA]</scope>
</reference>
<protein>
    <submittedName>
        <fullName evidence="1">Uncharacterized protein</fullName>
    </submittedName>
</protein>
<evidence type="ECO:0000313" key="1">
    <source>
        <dbReference type="EMBL" id="OGY42399.1"/>
    </source>
</evidence>
<dbReference type="EMBL" id="MHHZ01000004">
    <property type="protein sequence ID" value="OGY42399.1"/>
    <property type="molecule type" value="Genomic_DNA"/>
</dbReference>
<proteinExistence type="predicted"/>
<name>A0A1G1XQN8_9BACT</name>
<organism evidence="1 2">
    <name type="scientific">Candidatus Buchananbacteria bacterium RBG_13_36_9</name>
    <dbReference type="NCBI Taxonomy" id="1797530"/>
    <lineage>
        <taxon>Bacteria</taxon>
        <taxon>Candidatus Buchananiibacteriota</taxon>
    </lineage>
</organism>
<dbReference type="AlphaFoldDB" id="A0A1G1XQN8"/>
<gene>
    <name evidence="1" type="ORF">A2Y82_04615</name>
</gene>
<evidence type="ECO:0000313" key="2">
    <source>
        <dbReference type="Proteomes" id="UP000176498"/>
    </source>
</evidence>
<dbReference type="Proteomes" id="UP000176498">
    <property type="component" value="Unassembled WGS sequence"/>
</dbReference>
<sequence>MRYYKIIILSLFIIGQFFINYTVKVARAFEFDPNQIIADNELNDYDCLDLNAIQEFLNNKNGILKNFRAIDNFGVERTAAEIIFNASQTYKVSPKWILATLQKEQSLITNPLPTQKNIDWAMGYAVCDSCSTDDPALAMFKGFGVQVDRATRRIKYYSDNPSEFNFKVGNLYSVDGRDVLIYNQATANLFNYTPHIHGNFNFWNIWYRWFAKIYPDGTLLKQMGQAGIWLIENGQRRPFWSKTALVSRYDESKIIEVTKNDLERYETGYPIKYANYSLLKSPDGKIYLIVNNEKKEIESADVFKTIGFNPEEVIDVSDEELVNYEEGRKITLNSIYPQGALLQNKANGGVYYVEDGIKYPILAKEVLTNNFQNYKLTVVSQDELDKYVTAATGMKLKDGTLIKVASDSKVYVISNGERRWVANESTFNQLGYEWTNIVTVSEKIANLHPLGENLDALLPAETQIAIENN</sequence>
<comment type="caution">
    <text evidence="1">The sequence shown here is derived from an EMBL/GenBank/DDBJ whole genome shotgun (WGS) entry which is preliminary data.</text>
</comment>
<accession>A0A1G1XQN8</accession>